<reference evidence="1 2" key="1">
    <citation type="submission" date="2019-02" db="EMBL/GenBank/DDBJ databases">
        <authorList>
            <person name="Frampton R.A."/>
            <person name="Wojtus J.K."/>
            <person name="Fineran P.C."/>
            <person name="Hendrickson H.L."/>
        </authorList>
    </citation>
    <scope>NUCLEOTIDE SEQUENCE [LARGE SCALE GENOMIC DNA]</scope>
</reference>
<protein>
    <submittedName>
        <fullName evidence="1">Uncharacterized protein</fullName>
    </submittedName>
</protein>
<organism evidence="1 2">
    <name type="scientific">Pseudomonas phage Psa21</name>
    <dbReference type="NCBI Taxonomy" id="2530023"/>
    <lineage>
        <taxon>Viruses</taxon>
        <taxon>Duplodnaviria</taxon>
        <taxon>Heunggongvirae</taxon>
        <taxon>Uroviricota</taxon>
        <taxon>Caudoviricetes</taxon>
        <taxon>Chimalliviridae</taxon>
        <taxon>Tepukevirus</taxon>
        <taxon>Tepukevirus Psa21</taxon>
    </lineage>
</organism>
<name>A0A481W4F9_9CAUD</name>
<proteinExistence type="predicted"/>
<keyword evidence="2" id="KW-1185">Reference proteome</keyword>
<dbReference type="Proteomes" id="UP000294134">
    <property type="component" value="Segment"/>
</dbReference>
<dbReference type="EMBL" id="MK552327">
    <property type="protein sequence ID" value="QBJ02591.1"/>
    <property type="molecule type" value="Genomic_DNA"/>
</dbReference>
<evidence type="ECO:0000313" key="2">
    <source>
        <dbReference type="Proteomes" id="UP000294134"/>
    </source>
</evidence>
<evidence type="ECO:0000313" key="1">
    <source>
        <dbReference type="EMBL" id="QBJ02591.1"/>
    </source>
</evidence>
<accession>A0A481W4F9</accession>
<gene>
    <name evidence="1" type="ORF">PSA21_62</name>
</gene>
<sequence length="140" mass="15396">MLQIGMEDGGGSLYIPTARQQQIIDSARLQELIKGMPPVHAICLAHNKHADEWTTQKGTQISIDSGSKDFQFVLKENETIVIKVLDCTIKCVKRPNRIAISQITGPHGEVFNTLQLSPSHPLVGMIRASVTIPLKDLKDA</sequence>